<reference evidence="1 2" key="1">
    <citation type="journal article" date="2017" name="Mol. Biol. Evol.">
        <title>The 4-celled Tetrabaena socialis nuclear genome reveals the essential components for genetic control of cell number at the origin of multicellularity in the volvocine lineage.</title>
        <authorList>
            <person name="Featherston J."/>
            <person name="Arakaki Y."/>
            <person name="Hanschen E.R."/>
            <person name="Ferris P.J."/>
            <person name="Michod R.E."/>
            <person name="Olson B.J.S.C."/>
            <person name="Nozaki H."/>
            <person name="Durand P.M."/>
        </authorList>
    </citation>
    <scope>NUCLEOTIDE SEQUENCE [LARGE SCALE GENOMIC DNA]</scope>
    <source>
        <strain evidence="1 2">NIES-571</strain>
    </source>
</reference>
<evidence type="ECO:0000313" key="1">
    <source>
        <dbReference type="EMBL" id="PNH10469.1"/>
    </source>
</evidence>
<organism evidence="1 2">
    <name type="scientific">Tetrabaena socialis</name>
    <dbReference type="NCBI Taxonomy" id="47790"/>
    <lineage>
        <taxon>Eukaryota</taxon>
        <taxon>Viridiplantae</taxon>
        <taxon>Chlorophyta</taxon>
        <taxon>core chlorophytes</taxon>
        <taxon>Chlorophyceae</taxon>
        <taxon>CS clade</taxon>
        <taxon>Chlamydomonadales</taxon>
        <taxon>Tetrabaenaceae</taxon>
        <taxon>Tetrabaena</taxon>
    </lineage>
</organism>
<dbReference type="AlphaFoldDB" id="A0A2J8AD82"/>
<dbReference type="EMBL" id="PGGS01000055">
    <property type="protein sequence ID" value="PNH10469.1"/>
    <property type="molecule type" value="Genomic_DNA"/>
</dbReference>
<evidence type="ECO:0000313" key="2">
    <source>
        <dbReference type="Proteomes" id="UP000236333"/>
    </source>
</evidence>
<sequence length="134" mass="13571">MPVSRAKHPARIAQIRGRGRGQAKVTKDKVEAEGRRAEAHNRAVVLEMFCCCTAASCASCACCSCTAAIAAMAAATASSPSPWSEPCAWRCCSTSGGSSEGLSAEEGSAESCGLGARAAAGPGPALPPRCRWVG</sequence>
<proteinExistence type="predicted"/>
<comment type="caution">
    <text evidence="1">The sequence shown here is derived from an EMBL/GenBank/DDBJ whole genome shotgun (WGS) entry which is preliminary data.</text>
</comment>
<accession>A0A2J8AD82</accession>
<dbReference type="Proteomes" id="UP000236333">
    <property type="component" value="Unassembled WGS sequence"/>
</dbReference>
<protein>
    <submittedName>
        <fullName evidence="1">Uncharacterized protein</fullName>
    </submittedName>
</protein>
<name>A0A2J8AD82_9CHLO</name>
<keyword evidence="2" id="KW-1185">Reference proteome</keyword>
<gene>
    <name evidence="1" type="ORF">TSOC_002777</name>
</gene>